<feature type="compositionally biased region" description="Basic and acidic residues" evidence="11">
    <location>
        <begin position="31"/>
        <end position="42"/>
    </location>
</feature>
<keyword evidence="9" id="KW-0325">Glycoprotein</keyword>
<comment type="subcellular location">
    <subcellularLocation>
        <location evidence="1">Cell membrane</location>
    </subcellularLocation>
    <subcellularLocation>
        <location evidence="10">Endomembrane system</location>
        <topology evidence="10">Single-pass membrane protein</topology>
    </subcellularLocation>
</comment>
<reference evidence="13 14" key="1">
    <citation type="journal article" date="2015" name="Genome Announc.">
        <title>Expanding the biotechnology potential of lactobacilli through comparative genomics of 213 strains and associated genera.</title>
        <authorList>
            <person name="Sun Z."/>
            <person name="Harris H.M."/>
            <person name="McCann A."/>
            <person name="Guo C."/>
            <person name="Argimon S."/>
            <person name="Zhang W."/>
            <person name="Yang X."/>
            <person name="Jeffery I.B."/>
            <person name="Cooney J.C."/>
            <person name="Kagawa T.F."/>
            <person name="Liu W."/>
            <person name="Song Y."/>
            <person name="Salvetti E."/>
            <person name="Wrobel A."/>
            <person name="Rasinkangas P."/>
            <person name="Parkhill J."/>
            <person name="Rea M.C."/>
            <person name="O'Sullivan O."/>
            <person name="Ritari J."/>
            <person name="Douillard F.P."/>
            <person name="Paul Ross R."/>
            <person name="Yang R."/>
            <person name="Briner A.E."/>
            <person name="Felis G.E."/>
            <person name="de Vos W.M."/>
            <person name="Barrangou R."/>
            <person name="Klaenhammer T.R."/>
            <person name="Caufield P.W."/>
            <person name="Cui Y."/>
            <person name="Zhang H."/>
            <person name="O'Toole P.W."/>
        </authorList>
    </citation>
    <scope>NUCLEOTIDE SEQUENCE [LARGE SCALE GENOMIC DNA]</scope>
    <source>
        <strain evidence="13 14">DSM 22467</strain>
    </source>
</reference>
<name>A0A0R2LQB0_9LACO</name>
<dbReference type="InterPro" id="IPR001611">
    <property type="entry name" value="Leu-rich_rpt"/>
</dbReference>
<keyword evidence="3" id="KW-0812">Transmembrane</keyword>
<evidence type="ECO:0000256" key="10">
    <source>
        <dbReference type="ARBA" id="ARBA00037847"/>
    </source>
</evidence>
<dbReference type="Pfam" id="PF06458">
    <property type="entry name" value="MucBP"/>
    <property type="match status" value="1"/>
</dbReference>
<evidence type="ECO:0000313" key="13">
    <source>
        <dbReference type="EMBL" id="KRO03957.1"/>
    </source>
</evidence>
<keyword evidence="4" id="KW-0732">Signal</keyword>
<evidence type="ECO:0000256" key="7">
    <source>
        <dbReference type="ARBA" id="ARBA00023136"/>
    </source>
</evidence>
<dbReference type="GO" id="GO:0005886">
    <property type="term" value="C:plasma membrane"/>
    <property type="evidence" value="ECO:0007669"/>
    <property type="project" value="UniProtKB-SubCell"/>
</dbReference>
<feature type="compositionally biased region" description="Low complexity" evidence="11">
    <location>
        <begin position="7"/>
        <end position="16"/>
    </location>
</feature>
<proteinExistence type="predicted"/>
<keyword evidence="2" id="KW-1003">Cell membrane</keyword>
<keyword evidence="8" id="KW-0675">Receptor</keyword>
<gene>
    <name evidence="13" type="ORF">IV54_GL001804</name>
</gene>
<evidence type="ECO:0000256" key="2">
    <source>
        <dbReference type="ARBA" id="ARBA00022475"/>
    </source>
</evidence>
<dbReference type="STRING" id="616990.IV54_GL001804"/>
<keyword evidence="6" id="KW-1133">Transmembrane helix</keyword>
<dbReference type="PROSITE" id="PS51450">
    <property type="entry name" value="LRR"/>
    <property type="match status" value="1"/>
</dbReference>
<feature type="region of interest" description="Disordered" evidence="11">
    <location>
        <begin position="1"/>
        <end position="97"/>
    </location>
</feature>
<evidence type="ECO:0000256" key="3">
    <source>
        <dbReference type="ARBA" id="ARBA00022692"/>
    </source>
</evidence>
<organism evidence="13 14">
    <name type="scientific">Levilactobacillus paucivorans</name>
    <dbReference type="NCBI Taxonomy" id="616990"/>
    <lineage>
        <taxon>Bacteria</taxon>
        <taxon>Bacillati</taxon>
        <taxon>Bacillota</taxon>
        <taxon>Bacilli</taxon>
        <taxon>Lactobacillales</taxon>
        <taxon>Lactobacillaceae</taxon>
        <taxon>Levilactobacillus</taxon>
    </lineage>
</organism>
<dbReference type="InterPro" id="IPR009459">
    <property type="entry name" value="MucBP_dom"/>
</dbReference>
<keyword evidence="7" id="KW-0472">Membrane</keyword>
<evidence type="ECO:0000256" key="11">
    <source>
        <dbReference type="SAM" id="MobiDB-lite"/>
    </source>
</evidence>
<feature type="compositionally biased region" description="Basic and acidic residues" evidence="11">
    <location>
        <begin position="84"/>
        <end position="95"/>
    </location>
</feature>
<dbReference type="Pfam" id="PF00560">
    <property type="entry name" value="LRR_1"/>
    <property type="match status" value="1"/>
</dbReference>
<evidence type="ECO:0000256" key="6">
    <source>
        <dbReference type="ARBA" id="ARBA00022989"/>
    </source>
</evidence>
<dbReference type="SUPFAM" id="SSF52058">
    <property type="entry name" value="L domain-like"/>
    <property type="match status" value="1"/>
</dbReference>
<dbReference type="PANTHER" id="PTHR48052:SF33">
    <property type="entry name" value="OS01G0623000 PROTEIN"/>
    <property type="match status" value="1"/>
</dbReference>
<dbReference type="PATRIC" id="fig|616990.3.peg.1914"/>
<feature type="domain" description="MucBP" evidence="12">
    <location>
        <begin position="516"/>
        <end position="575"/>
    </location>
</feature>
<protein>
    <recommendedName>
        <fullName evidence="12">MucBP domain-containing protein</fullName>
    </recommendedName>
</protein>
<evidence type="ECO:0000256" key="8">
    <source>
        <dbReference type="ARBA" id="ARBA00023170"/>
    </source>
</evidence>
<comment type="caution">
    <text evidence="13">The sequence shown here is derived from an EMBL/GenBank/DDBJ whole genome shotgun (WGS) entry which is preliminary data.</text>
</comment>
<evidence type="ECO:0000313" key="14">
    <source>
        <dbReference type="Proteomes" id="UP000051906"/>
    </source>
</evidence>
<dbReference type="Gene3D" id="3.10.20.320">
    <property type="entry name" value="Putative peptidoglycan bound protein (lpxtg motif)"/>
    <property type="match status" value="1"/>
</dbReference>
<sequence>MGTLGVTTTANAATANDPAVETTQSDGQSAKLEKSDADDPVKTDVQVGKSETPTPTKNEDSVQQDQPGAQPVTTSEPAKPTNTVEKKEVTQEPEKPVVASAPAQNMKRMARIAPRETAPSVVGQDASKWMPDAGLRTWIEGDLSQSQGETVTDANLSTYLDQSLNLDTNDSSYSTDTGVASFEGLQYFTNLTSFRATDQQISADSLPDFSFAPKLSFFTYVGDNQHFTDAAQFMKDHLSQNTALTNLALNDGLQGNFPDLSAYQKLETVNLSNNRLTGYLPDLGNLPVLDRLDLENNQMSGTLPSFGDWPVLNVLDISNNDFSGALPNLKNFKGSDFREYYNQLSSGLLTFYNDQGQASDNYSWYQFLNGKTYNLFGTDQTFDPLTGVVAGIQDMETGQIDPNESFITYGFSNDAWIVSGDLNEAGSKADFLNWAAGQPSATANFVKVADPTNPLGFNLVASPDTPAGAYTLGIMNKSYDDNGGYVAFITFKITHNAPVTPVTPVDPTPSQQTGTVTIVEVDQQGKVLHQRTMTGNVGDTYTAQADQLAGYKVTGKSSVSGSYTTAGDTITFTYTATDSTGDGDHVLPDKSTTPTKKGQQAEVKDNGGQAAEISTPTKSAKAMAATVTPLHTHRSVDQTKDRHTVTLPQTNEQRTLSPIVLGLVTLLATLGLDGLLRRHN</sequence>
<dbReference type="AlphaFoldDB" id="A0A0R2LQB0"/>
<dbReference type="EMBL" id="JQCA01000048">
    <property type="protein sequence ID" value="KRO03957.1"/>
    <property type="molecule type" value="Genomic_DNA"/>
</dbReference>
<dbReference type="InterPro" id="IPR032675">
    <property type="entry name" value="LRR_dom_sf"/>
</dbReference>
<evidence type="ECO:0000259" key="12">
    <source>
        <dbReference type="Pfam" id="PF06458"/>
    </source>
</evidence>
<evidence type="ECO:0000256" key="9">
    <source>
        <dbReference type="ARBA" id="ARBA00023180"/>
    </source>
</evidence>
<dbReference type="GO" id="GO:0012505">
    <property type="term" value="C:endomembrane system"/>
    <property type="evidence" value="ECO:0007669"/>
    <property type="project" value="UniProtKB-SubCell"/>
</dbReference>
<feature type="region of interest" description="Disordered" evidence="11">
    <location>
        <begin position="579"/>
        <end position="611"/>
    </location>
</feature>
<evidence type="ECO:0000256" key="4">
    <source>
        <dbReference type="ARBA" id="ARBA00022729"/>
    </source>
</evidence>
<accession>A0A0R2LQB0</accession>
<keyword evidence="5" id="KW-0677">Repeat</keyword>
<keyword evidence="14" id="KW-1185">Reference proteome</keyword>
<evidence type="ECO:0000256" key="1">
    <source>
        <dbReference type="ARBA" id="ARBA00004236"/>
    </source>
</evidence>
<dbReference type="Proteomes" id="UP000051906">
    <property type="component" value="Unassembled WGS sequence"/>
</dbReference>
<feature type="compositionally biased region" description="Polar residues" evidence="11">
    <location>
        <begin position="49"/>
        <end position="83"/>
    </location>
</feature>
<evidence type="ECO:0000256" key="5">
    <source>
        <dbReference type="ARBA" id="ARBA00022737"/>
    </source>
</evidence>
<dbReference type="Gene3D" id="3.80.10.10">
    <property type="entry name" value="Ribonuclease Inhibitor"/>
    <property type="match status" value="1"/>
</dbReference>
<dbReference type="PANTHER" id="PTHR48052">
    <property type="entry name" value="UNNAMED PRODUCT"/>
    <property type="match status" value="1"/>
</dbReference>